<dbReference type="InterPro" id="IPR046457">
    <property type="entry name" value="PMI_typeI_cat"/>
</dbReference>
<proteinExistence type="predicted"/>
<dbReference type="Proteomes" id="UP000245368">
    <property type="component" value="Chromosome"/>
</dbReference>
<feature type="active site" evidence="4">
    <location>
        <position position="199"/>
    </location>
</feature>
<dbReference type="RefSeq" id="WP_109825905.1">
    <property type="nucleotide sequence ID" value="NZ_CP029494.1"/>
</dbReference>
<evidence type="ECO:0000256" key="1">
    <source>
        <dbReference type="ARBA" id="ARBA00022723"/>
    </source>
</evidence>
<dbReference type="Gene3D" id="2.60.120.10">
    <property type="entry name" value="Jelly Rolls"/>
    <property type="match status" value="2"/>
</dbReference>
<evidence type="ECO:0000313" key="6">
    <source>
        <dbReference type="EMBL" id="AWN22647.1"/>
    </source>
</evidence>
<dbReference type="AlphaFoldDB" id="A0A2Z3JBX0"/>
<feature type="binding site" evidence="3">
    <location>
        <position position="121"/>
    </location>
    <ligand>
        <name>Zn(2+)</name>
        <dbReference type="ChEBI" id="CHEBI:29105"/>
    </ligand>
</feature>
<name>A0A2Z3JBX0_9DEIO</name>
<sequence length="335" mass="35931">MTVPASRPPLLYKLLPQYHARVWGGHALKAVPEGETPIGEAWVVFEGNGVDGGPRDGQTVRDLLSELGDTLLGQGMSRRFGGRFPLLIKLLDCADWLSVQVHPNDEQARELVGEGEFGKTEAWNFLKVEPGAKILAGVKLGTSPQALAQAIRGGEVLQVAEEKTVQAGDTVFIAAGTLHALGPGMLLYEVQQSSDTTYRVYDWDRPASAGRQLHLEESVQVTRADLQADVLPWPPLGAAEAATVAECPYFRLEVAEIEAGQRLDADTQGLSLHALTVQSGELEVTTAQDTLTLGPLETVLVSAHAGPYLLRALGQDVRLLRVSLPPEAEQLAAGD</sequence>
<accession>A0A2Z3JBX0</accession>
<dbReference type="GO" id="GO:0008270">
    <property type="term" value="F:zinc ion binding"/>
    <property type="evidence" value="ECO:0007669"/>
    <property type="project" value="InterPro"/>
</dbReference>
<dbReference type="InterPro" id="IPR014710">
    <property type="entry name" value="RmlC-like_jellyroll"/>
</dbReference>
<evidence type="ECO:0000256" key="2">
    <source>
        <dbReference type="ARBA" id="ARBA00022833"/>
    </source>
</evidence>
<keyword evidence="6" id="KW-0413">Isomerase</keyword>
<dbReference type="CDD" id="cd07010">
    <property type="entry name" value="cupin_PMI_type_I_N_bac"/>
    <property type="match status" value="1"/>
</dbReference>
<evidence type="ECO:0000256" key="4">
    <source>
        <dbReference type="PIRSR" id="PIRSR036894-2"/>
    </source>
</evidence>
<dbReference type="SUPFAM" id="SSF51182">
    <property type="entry name" value="RmlC-like cupins"/>
    <property type="match status" value="1"/>
</dbReference>
<keyword evidence="7" id="KW-1185">Reference proteome</keyword>
<dbReference type="Pfam" id="PF20511">
    <property type="entry name" value="PMI_typeI_cat"/>
    <property type="match status" value="1"/>
</dbReference>
<dbReference type="GO" id="GO:0005975">
    <property type="term" value="P:carbohydrate metabolic process"/>
    <property type="evidence" value="ECO:0007669"/>
    <property type="project" value="InterPro"/>
</dbReference>
<evidence type="ECO:0000256" key="3">
    <source>
        <dbReference type="PIRSR" id="PIRSR036894-1"/>
    </source>
</evidence>
<dbReference type="GO" id="GO:0004476">
    <property type="term" value="F:mannose-6-phosphate isomerase activity"/>
    <property type="evidence" value="ECO:0007669"/>
    <property type="project" value="InterPro"/>
</dbReference>
<organism evidence="6 7">
    <name type="scientific">Deinococcus irradiatisoli</name>
    <dbReference type="NCBI Taxonomy" id="2202254"/>
    <lineage>
        <taxon>Bacteria</taxon>
        <taxon>Thermotogati</taxon>
        <taxon>Deinococcota</taxon>
        <taxon>Deinococci</taxon>
        <taxon>Deinococcales</taxon>
        <taxon>Deinococcaceae</taxon>
        <taxon>Deinococcus</taxon>
    </lineage>
</organism>
<feature type="binding site" evidence="3">
    <location>
        <position position="179"/>
    </location>
    <ligand>
        <name>Zn(2+)</name>
        <dbReference type="ChEBI" id="CHEBI:29105"/>
    </ligand>
</feature>
<dbReference type="EMBL" id="CP029494">
    <property type="protein sequence ID" value="AWN22647.1"/>
    <property type="molecule type" value="Genomic_DNA"/>
</dbReference>
<dbReference type="OrthoDB" id="9808275at2"/>
<evidence type="ECO:0000313" key="7">
    <source>
        <dbReference type="Proteomes" id="UP000245368"/>
    </source>
</evidence>
<dbReference type="InterPro" id="IPR051804">
    <property type="entry name" value="Carb_Metab_Reg_Kinase/Isom"/>
</dbReference>
<keyword evidence="2 3" id="KW-0862">Zinc</keyword>
<dbReference type="PIRSF" id="PIRSF036894">
    <property type="entry name" value="PMI_Firm_short"/>
    <property type="match status" value="1"/>
</dbReference>
<keyword evidence="1 3" id="KW-0479">Metal-binding</keyword>
<dbReference type="PANTHER" id="PTHR42742">
    <property type="entry name" value="TRANSCRIPTIONAL REPRESSOR MPRA"/>
    <property type="match status" value="1"/>
</dbReference>
<dbReference type="KEGG" id="dez:DKM44_04870"/>
<feature type="binding site" evidence="3">
    <location>
        <position position="102"/>
    </location>
    <ligand>
        <name>Zn(2+)</name>
        <dbReference type="ChEBI" id="CHEBI:29105"/>
    </ligand>
</feature>
<dbReference type="PANTHER" id="PTHR42742:SF3">
    <property type="entry name" value="FRUCTOKINASE"/>
    <property type="match status" value="1"/>
</dbReference>
<dbReference type="InterPro" id="IPR014628">
    <property type="entry name" value="Man6P_isomerase_Firm_short"/>
</dbReference>
<dbReference type="InterPro" id="IPR011051">
    <property type="entry name" value="RmlC_Cupin_sf"/>
</dbReference>
<reference evidence="6 7" key="1">
    <citation type="submission" date="2018-05" db="EMBL/GenBank/DDBJ databases">
        <title>Complete Genome Sequence of Deinococcus sp. strain 17bor-2.</title>
        <authorList>
            <person name="Srinivasan S."/>
        </authorList>
    </citation>
    <scope>NUCLEOTIDE SEQUENCE [LARGE SCALE GENOMIC DNA]</scope>
    <source>
        <strain evidence="6 7">17bor-2</strain>
    </source>
</reference>
<gene>
    <name evidence="6" type="ORF">DKM44_04870</name>
</gene>
<protein>
    <submittedName>
        <fullName evidence="6">Mannose-6-phosphate isomerase</fullName>
    </submittedName>
</protein>
<evidence type="ECO:0000259" key="5">
    <source>
        <dbReference type="Pfam" id="PF20511"/>
    </source>
</evidence>
<feature type="domain" description="Phosphomannose isomerase type I catalytic" evidence="5">
    <location>
        <begin position="11"/>
        <end position="112"/>
    </location>
</feature>
<comment type="cofactor">
    <cofactor evidence="3">
        <name>Zn(2+)</name>
        <dbReference type="ChEBI" id="CHEBI:29105"/>
    </cofactor>
    <text evidence="3">Binds 1 zinc ion per subunit.</text>
</comment>